<dbReference type="Pfam" id="PF00849">
    <property type="entry name" value="PseudoU_synth_2"/>
    <property type="match status" value="1"/>
</dbReference>
<dbReference type="PROSITE" id="PS01129">
    <property type="entry name" value="PSI_RLU"/>
    <property type="match status" value="1"/>
</dbReference>
<name>A0A2U0U4Y9_9BACT</name>
<keyword evidence="3" id="KW-1185">Reference proteome</keyword>
<dbReference type="Gene3D" id="3.30.2350.10">
    <property type="entry name" value="Pseudouridine synthase"/>
    <property type="match status" value="1"/>
</dbReference>
<dbReference type="SUPFAM" id="SSF55120">
    <property type="entry name" value="Pseudouridine synthase"/>
    <property type="match status" value="1"/>
</dbReference>
<dbReference type="CDD" id="cd02869">
    <property type="entry name" value="PseudoU_synth_RluA_like"/>
    <property type="match status" value="1"/>
</dbReference>
<dbReference type="GO" id="GO:0140098">
    <property type="term" value="F:catalytic activity, acting on RNA"/>
    <property type="evidence" value="ECO:0007669"/>
    <property type="project" value="UniProtKB-ARBA"/>
</dbReference>
<comment type="caution">
    <text evidence="2">The sequence shown here is derived from an EMBL/GenBank/DDBJ whole genome shotgun (WGS) entry which is preliminary data.</text>
</comment>
<evidence type="ECO:0000313" key="3">
    <source>
        <dbReference type="Proteomes" id="UP000245870"/>
    </source>
</evidence>
<sequence>MLENAHQPVYFKGRKADEDEEAYIRRRQFENAELHRWKLKMRLKREKFEAYESQKAKKIASLKTLRRQKSDALQTWLFRQFVMQNGRGEKQDLIEIFQKCQLSGTIDSTSNSKNTLPPAGTGECCEPKLLQYAFKHGLIPISMAMFWWGKSLRGEVRHHLGCYPACHGKCKPLLHWMLQGIEVAPNALEEERHHSLETIYDDEDICVVNKPAGMLAVPGKSQQENVYNLIRQRYPDTTGPLIAHRLDMATSGLMVVAKSMQAYLNLQAQFAKRQISKRYVAILSKPLTQATGKISLPLRPDLMDRPRQIVDWQHGKAATTHFERIDSYRVALYPLTGRTHQLRVHCAHRDGLNNPIKGDDLYGQHANRLYLHAERLVFKHPSTGRRMVFSIPAPF</sequence>
<evidence type="ECO:0000313" key="2">
    <source>
        <dbReference type="EMBL" id="PVX52693.1"/>
    </source>
</evidence>
<reference evidence="2 3" key="1">
    <citation type="submission" date="2018-05" db="EMBL/GenBank/DDBJ databases">
        <title>Genomic Encyclopedia of Type Strains, Phase IV (KMG-IV): sequencing the most valuable type-strain genomes for metagenomic binning, comparative biology and taxonomic classification.</title>
        <authorList>
            <person name="Goeker M."/>
        </authorList>
    </citation>
    <scope>NUCLEOTIDE SEQUENCE [LARGE SCALE GENOMIC DNA]</scope>
    <source>
        <strain evidence="2 3">DSM 100333</strain>
    </source>
</reference>
<organism evidence="2 3">
    <name type="scientific">Hallella colorans</name>
    <dbReference type="NCBI Taxonomy" id="1703337"/>
    <lineage>
        <taxon>Bacteria</taxon>
        <taxon>Pseudomonadati</taxon>
        <taxon>Bacteroidota</taxon>
        <taxon>Bacteroidia</taxon>
        <taxon>Bacteroidales</taxon>
        <taxon>Prevotellaceae</taxon>
        <taxon>Hallella</taxon>
    </lineage>
</organism>
<dbReference type="Proteomes" id="UP000245870">
    <property type="component" value="Unassembled WGS sequence"/>
</dbReference>
<dbReference type="PANTHER" id="PTHR21600">
    <property type="entry name" value="MITOCHONDRIAL RNA PSEUDOURIDINE SYNTHASE"/>
    <property type="match status" value="1"/>
</dbReference>
<proteinExistence type="predicted"/>
<feature type="domain" description="Pseudouridine synthase RsuA/RluA-like" evidence="1">
    <location>
        <begin position="205"/>
        <end position="348"/>
    </location>
</feature>
<dbReference type="PANTHER" id="PTHR21600:SF89">
    <property type="entry name" value="RIBOSOMAL LARGE SUBUNIT PSEUDOURIDINE SYNTHASE A"/>
    <property type="match status" value="1"/>
</dbReference>
<dbReference type="InterPro" id="IPR006224">
    <property type="entry name" value="PsdUridine_synth_RluA-like_CS"/>
</dbReference>
<dbReference type="InterPro" id="IPR006145">
    <property type="entry name" value="PsdUridine_synth_RsuA/RluA"/>
</dbReference>
<evidence type="ECO:0000259" key="1">
    <source>
        <dbReference type="Pfam" id="PF00849"/>
    </source>
</evidence>
<dbReference type="RefSeq" id="WP_336469921.1">
    <property type="nucleotide sequence ID" value="NZ_QENY01000014.1"/>
</dbReference>
<dbReference type="GO" id="GO:0000455">
    <property type="term" value="P:enzyme-directed rRNA pseudouridine synthesis"/>
    <property type="evidence" value="ECO:0007669"/>
    <property type="project" value="TreeGrafter"/>
</dbReference>
<dbReference type="GO" id="GO:0009982">
    <property type="term" value="F:pseudouridine synthase activity"/>
    <property type="evidence" value="ECO:0007669"/>
    <property type="project" value="InterPro"/>
</dbReference>
<dbReference type="AlphaFoldDB" id="A0A2U0U4Y9"/>
<dbReference type="InterPro" id="IPR050188">
    <property type="entry name" value="RluA_PseudoU_synthase"/>
</dbReference>
<protein>
    <submittedName>
        <fullName evidence="2">RluA family pseudouridine synthase</fullName>
    </submittedName>
</protein>
<accession>A0A2U0U4Y9</accession>
<dbReference type="GO" id="GO:0003723">
    <property type="term" value="F:RNA binding"/>
    <property type="evidence" value="ECO:0007669"/>
    <property type="project" value="InterPro"/>
</dbReference>
<gene>
    <name evidence="2" type="ORF">C7379_11440</name>
</gene>
<dbReference type="InterPro" id="IPR020103">
    <property type="entry name" value="PsdUridine_synth_cat_dom_sf"/>
</dbReference>
<dbReference type="EMBL" id="QENY01000014">
    <property type="protein sequence ID" value="PVX52693.1"/>
    <property type="molecule type" value="Genomic_DNA"/>
</dbReference>